<evidence type="ECO:0000313" key="2">
    <source>
        <dbReference type="EMBL" id="ASY23808.1"/>
    </source>
</evidence>
<dbReference type="InterPro" id="IPR021848">
    <property type="entry name" value="HODM_asu-like"/>
</dbReference>
<dbReference type="KEGG" id="nab:B1sIIB91_02600"/>
<dbReference type="RefSeq" id="WP_095688082.1">
    <property type="nucleotide sequence ID" value="NZ_CP016779.1"/>
</dbReference>
<keyword evidence="3" id="KW-1185">Reference proteome</keyword>
<keyword evidence="1" id="KW-0175">Coiled coil</keyword>
<proteinExistence type="predicted"/>
<dbReference type="EMBL" id="CP016779">
    <property type="protein sequence ID" value="ASY23808.1"/>
    <property type="molecule type" value="Genomic_DNA"/>
</dbReference>
<evidence type="ECO:0000313" key="3">
    <source>
        <dbReference type="Proteomes" id="UP000217210"/>
    </source>
</evidence>
<accession>A0A249L3Y9</accession>
<sequence>MSTRFIYPPPKDGKPFRLSLGLRELDPANWIEVGSDLVEQLKQRNELLETKRNIVFKEVAGYEEAALTYARALKDNLGKFHSDYVVDDDQITHKPTGISVNLLEDHPFVQLARVIAEDLCLLSYENSSWNLVAGVVIFPSRWKLLEKIGKNIDAIHEPVPGYHGALQPLMVDTFNKIKPERPVWRRNWSLHETEELHEPTYTPHKVEISDYWWRTERQTLTKSESNQFLLFTIRNRSEPFKWIKEDPQATAEFIKTLQSLDPQMLEYKRLAQASGGLIEFLKN</sequence>
<dbReference type="Proteomes" id="UP000217210">
    <property type="component" value="Chromosome"/>
</dbReference>
<dbReference type="Pfam" id="PF11927">
    <property type="entry name" value="HODM_asu-like"/>
    <property type="match status" value="1"/>
</dbReference>
<protein>
    <submittedName>
        <fullName evidence="2">DUF3445 domain-containing protein</fullName>
    </submittedName>
</protein>
<gene>
    <name evidence="2" type="ORF">B1sIIB91_02600</name>
</gene>
<dbReference type="OrthoDB" id="5242510at2"/>
<reference evidence="2 3" key="1">
    <citation type="submission" date="2016-07" db="EMBL/GenBank/DDBJ databases">
        <title>High microdiversification within the ubiquitous acI lineage of Actinobacteria.</title>
        <authorList>
            <person name="Neuenschwander S.M."/>
            <person name="Salcher M."/>
            <person name="Ghai R."/>
            <person name="Pernthaler J."/>
        </authorList>
    </citation>
    <scope>NUCLEOTIDE SEQUENCE [LARGE SCALE GENOMIC DNA]</scope>
    <source>
        <strain evidence="2">MMS-IIB-91</strain>
    </source>
</reference>
<evidence type="ECO:0000256" key="1">
    <source>
        <dbReference type="SAM" id="Coils"/>
    </source>
</evidence>
<dbReference type="AlphaFoldDB" id="A0A249L3Y9"/>
<feature type="coiled-coil region" evidence="1">
    <location>
        <begin position="31"/>
        <end position="58"/>
    </location>
</feature>
<name>A0A249L3Y9_9ACTN</name>
<organism evidence="2 3">
    <name type="scientific">Candidatus Nanopelagicus abundans</name>
    <dbReference type="NCBI Taxonomy" id="1884916"/>
    <lineage>
        <taxon>Bacteria</taxon>
        <taxon>Bacillati</taxon>
        <taxon>Actinomycetota</taxon>
        <taxon>Actinomycetes</taxon>
        <taxon>Candidatus Nanopelagicales</taxon>
        <taxon>Candidatus Nanopelagicaceae</taxon>
        <taxon>Candidatus Nanopelagicus</taxon>
    </lineage>
</organism>